<proteinExistence type="predicted"/>
<evidence type="ECO:0000313" key="1">
    <source>
        <dbReference type="EMBL" id="CAB4221438.1"/>
    </source>
</evidence>
<name>A0A6J5T164_9CAUD</name>
<reference evidence="1" key="1">
    <citation type="submission" date="2020-05" db="EMBL/GenBank/DDBJ databases">
        <authorList>
            <person name="Chiriac C."/>
            <person name="Salcher M."/>
            <person name="Ghai R."/>
            <person name="Kavagutti S V."/>
        </authorList>
    </citation>
    <scope>NUCLEOTIDE SEQUENCE</scope>
</reference>
<accession>A0A6J5T164</accession>
<sequence>MQKRTRSLLAELDSIPTNRDKQHFVESRATNLIQSAINLMSFIKENYDVETATELERRLFNSIKSGDSSKFVRGIRKIKNEN</sequence>
<organism evidence="1">
    <name type="scientific">uncultured Caudovirales phage</name>
    <dbReference type="NCBI Taxonomy" id="2100421"/>
    <lineage>
        <taxon>Viruses</taxon>
        <taxon>Duplodnaviria</taxon>
        <taxon>Heunggongvirae</taxon>
        <taxon>Uroviricota</taxon>
        <taxon>Caudoviricetes</taxon>
        <taxon>Peduoviridae</taxon>
        <taxon>Maltschvirus</taxon>
        <taxon>Maltschvirus maltsch</taxon>
    </lineage>
</organism>
<protein>
    <submittedName>
        <fullName evidence="1">Uncharacterized protein</fullName>
    </submittedName>
</protein>
<gene>
    <name evidence="1" type="ORF">UFOVP1636_305</name>
</gene>
<dbReference type="EMBL" id="LR797503">
    <property type="protein sequence ID" value="CAB4221438.1"/>
    <property type="molecule type" value="Genomic_DNA"/>
</dbReference>